<evidence type="ECO:0000313" key="9">
    <source>
        <dbReference type="Proteomes" id="UP000297496"/>
    </source>
</evidence>
<dbReference type="PANTHER" id="PTHR42718">
    <property type="entry name" value="MAJOR FACILITATOR SUPERFAMILY MULTIDRUG TRANSPORTER MFSC"/>
    <property type="match status" value="1"/>
</dbReference>
<feature type="transmembrane region" description="Helical" evidence="6">
    <location>
        <begin position="63"/>
        <end position="80"/>
    </location>
</feature>
<keyword evidence="2" id="KW-0813">Transport</keyword>
<comment type="caution">
    <text evidence="8">The sequence shown here is derived from an EMBL/GenBank/DDBJ whole genome shotgun (WGS) entry which is preliminary data.</text>
</comment>
<dbReference type="Pfam" id="PF07690">
    <property type="entry name" value="MFS_1"/>
    <property type="match status" value="1"/>
</dbReference>
<dbReference type="GO" id="GO:0005886">
    <property type="term" value="C:plasma membrane"/>
    <property type="evidence" value="ECO:0007669"/>
    <property type="project" value="UniProtKB-SubCell"/>
</dbReference>
<feature type="transmembrane region" description="Helical" evidence="6">
    <location>
        <begin position="144"/>
        <end position="171"/>
    </location>
</feature>
<keyword evidence="4 6" id="KW-1133">Transmembrane helix</keyword>
<organism evidence="8 9">
    <name type="scientific">Nocardioides eburneiflavus</name>
    <dbReference type="NCBI Taxonomy" id="2518372"/>
    <lineage>
        <taxon>Bacteria</taxon>
        <taxon>Bacillati</taxon>
        <taxon>Actinomycetota</taxon>
        <taxon>Actinomycetes</taxon>
        <taxon>Propionibacteriales</taxon>
        <taxon>Nocardioidaceae</taxon>
        <taxon>Nocardioides</taxon>
    </lineage>
</organism>
<feature type="transmembrane region" description="Helical" evidence="6">
    <location>
        <begin position="236"/>
        <end position="255"/>
    </location>
</feature>
<dbReference type="Gene3D" id="1.20.1250.20">
    <property type="entry name" value="MFS general substrate transporter like domains"/>
    <property type="match status" value="2"/>
</dbReference>
<evidence type="ECO:0000256" key="6">
    <source>
        <dbReference type="SAM" id="Phobius"/>
    </source>
</evidence>
<dbReference type="RefSeq" id="WP_135839230.1">
    <property type="nucleotide sequence ID" value="NZ_SRRO01000001.1"/>
</dbReference>
<evidence type="ECO:0000256" key="5">
    <source>
        <dbReference type="ARBA" id="ARBA00023136"/>
    </source>
</evidence>
<reference evidence="8 9" key="1">
    <citation type="submission" date="2019-04" db="EMBL/GenBank/DDBJ databases">
        <title>Three New Species of Nocardioides, Nocardioides euryhalodurans sp. nov., Nocardioides seonyuensis sp. nov. and Nocardioides eburneoflavus sp. nov. Isolated from Soil.</title>
        <authorList>
            <person name="Roh S.G."/>
            <person name="Lee C."/>
            <person name="Kim M.-K."/>
            <person name="Kim S.B."/>
        </authorList>
    </citation>
    <scope>NUCLEOTIDE SEQUENCE [LARGE SCALE GENOMIC DNA]</scope>
    <source>
        <strain evidence="8 9">MMS17-SY213</strain>
    </source>
</reference>
<feature type="transmembrane region" description="Helical" evidence="6">
    <location>
        <begin position="376"/>
        <end position="400"/>
    </location>
</feature>
<dbReference type="GO" id="GO:0022857">
    <property type="term" value="F:transmembrane transporter activity"/>
    <property type="evidence" value="ECO:0007669"/>
    <property type="project" value="InterPro"/>
</dbReference>
<evidence type="ECO:0000256" key="2">
    <source>
        <dbReference type="ARBA" id="ARBA00022448"/>
    </source>
</evidence>
<keyword evidence="3 6" id="KW-0812">Transmembrane</keyword>
<feature type="transmembrane region" description="Helical" evidence="6">
    <location>
        <begin position="23"/>
        <end position="43"/>
    </location>
</feature>
<evidence type="ECO:0000259" key="7">
    <source>
        <dbReference type="PROSITE" id="PS50850"/>
    </source>
</evidence>
<evidence type="ECO:0000313" key="8">
    <source>
        <dbReference type="EMBL" id="TGN64722.1"/>
    </source>
</evidence>
<dbReference type="AlphaFoldDB" id="A0A4Z1C629"/>
<accession>A0A4Z1C629</accession>
<dbReference type="InterPro" id="IPR020846">
    <property type="entry name" value="MFS_dom"/>
</dbReference>
<evidence type="ECO:0000256" key="4">
    <source>
        <dbReference type="ARBA" id="ARBA00022989"/>
    </source>
</evidence>
<feature type="transmembrane region" description="Helical" evidence="6">
    <location>
        <begin position="92"/>
        <end position="110"/>
    </location>
</feature>
<feature type="domain" description="Major facilitator superfamily (MFS) profile" evidence="7">
    <location>
        <begin position="22"/>
        <end position="481"/>
    </location>
</feature>
<evidence type="ECO:0000256" key="1">
    <source>
        <dbReference type="ARBA" id="ARBA00004651"/>
    </source>
</evidence>
<name>A0A4Z1C629_9ACTN</name>
<dbReference type="PROSITE" id="PS50850">
    <property type="entry name" value="MFS"/>
    <property type="match status" value="1"/>
</dbReference>
<keyword evidence="5 6" id="KW-0472">Membrane</keyword>
<feature type="transmembrane region" description="Helical" evidence="6">
    <location>
        <begin position="211"/>
        <end position="230"/>
    </location>
</feature>
<dbReference type="Proteomes" id="UP000297496">
    <property type="component" value="Unassembled WGS sequence"/>
</dbReference>
<proteinExistence type="predicted"/>
<dbReference type="InterPro" id="IPR036259">
    <property type="entry name" value="MFS_trans_sf"/>
</dbReference>
<protein>
    <submittedName>
        <fullName evidence="8">MFS transporter</fullName>
    </submittedName>
</protein>
<dbReference type="OrthoDB" id="3762370at2"/>
<feature type="transmembrane region" description="Helical" evidence="6">
    <location>
        <begin position="116"/>
        <end position="137"/>
    </location>
</feature>
<dbReference type="EMBL" id="SRRO01000001">
    <property type="protein sequence ID" value="TGN64722.1"/>
    <property type="molecule type" value="Genomic_DNA"/>
</dbReference>
<keyword evidence="9" id="KW-1185">Reference proteome</keyword>
<feature type="transmembrane region" description="Helical" evidence="6">
    <location>
        <begin position="412"/>
        <end position="433"/>
    </location>
</feature>
<feature type="transmembrane region" description="Helical" evidence="6">
    <location>
        <begin position="323"/>
        <end position="341"/>
    </location>
</feature>
<evidence type="ECO:0000256" key="3">
    <source>
        <dbReference type="ARBA" id="ARBA00022692"/>
    </source>
</evidence>
<feature type="transmembrane region" description="Helical" evidence="6">
    <location>
        <begin position="453"/>
        <end position="476"/>
    </location>
</feature>
<dbReference type="SUPFAM" id="SSF103473">
    <property type="entry name" value="MFS general substrate transporter"/>
    <property type="match status" value="1"/>
</dbReference>
<dbReference type="PANTHER" id="PTHR42718:SF9">
    <property type="entry name" value="MAJOR FACILITATOR SUPERFAMILY MULTIDRUG TRANSPORTER MFSC"/>
    <property type="match status" value="1"/>
</dbReference>
<comment type="subcellular location">
    <subcellularLocation>
        <location evidence="1">Cell membrane</location>
        <topology evidence="1">Multi-pass membrane protein</topology>
    </subcellularLocation>
</comment>
<gene>
    <name evidence="8" type="ORF">EXE59_12720</name>
</gene>
<feature type="transmembrane region" description="Helical" evidence="6">
    <location>
        <begin position="275"/>
        <end position="303"/>
    </location>
</feature>
<sequence>MTQTQAAAGRRGSTTADHRPNRVTLIGIGALLVVLTNAVIFILPPLLPVIQAQYGLATVAETTWLYTVLTLGGGAGFILLPRLADLYGDRNANVAAAAFLTVGALVPAVGDSYPTLLVGCSLMGFGGAAQVLPLGFLRRGLGEGGIAVAVGVLVIGTGVGIVAGMIGGGLIVQSLSLQSFFVVLTAVSAVATLASYVLIPHLPPAERSGRIGALGTVWMIAWVAAILLTLTQGLVWGNAALIPLVLGVVGGVAWFRVERRSTTAVFDVALMKAPLVTASCICIALFAAVNSAFLLLVSTYAQIIPEALRPGDAYGLGLTALETGWLMLPFAVTFVIGGAIVDRPVNNGRVVPVFVIGALITAAGLAWLALAHDRQWHYLVGAAVIGLGCSIGYAAGFTLVQLAVREEKAGMATGAAGTCLAVGFAFGTALVSADLSASLVPVPGTTLEVAAESLYGVGYCVAGGLALAIVLTVLISTARTRRRTGRVAA</sequence>
<feature type="transmembrane region" description="Helical" evidence="6">
    <location>
        <begin position="177"/>
        <end position="199"/>
    </location>
</feature>
<dbReference type="InterPro" id="IPR011701">
    <property type="entry name" value="MFS"/>
</dbReference>
<feature type="transmembrane region" description="Helical" evidence="6">
    <location>
        <begin position="350"/>
        <end position="370"/>
    </location>
</feature>